<accession>A0A6C2UPR6</accession>
<evidence type="ECO:0000256" key="1">
    <source>
        <dbReference type="SAM" id="SignalP"/>
    </source>
</evidence>
<protein>
    <recommendedName>
        <fullName evidence="4">Glycoside hydrolase family 5 domain-containing protein</fullName>
    </recommendedName>
</protein>
<dbReference type="Proteomes" id="UP000346198">
    <property type="component" value="Unassembled WGS sequence"/>
</dbReference>
<gene>
    <name evidence="2" type="ORF">SCARR_04280</name>
</gene>
<reference evidence="2 3" key="1">
    <citation type="submission" date="2019-04" db="EMBL/GenBank/DDBJ databases">
        <authorList>
            <person name="Van Vliet M D."/>
        </authorList>
    </citation>
    <scope>NUCLEOTIDE SEQUENCE [LARGE SCALE GENOMIC DNA]</scope>
    <source>
        <strain evidence="2 3">F21</strain>
    </source>
</reference>
<feature type="signal peptide" evidence="1">
    <location>
        <begin position="1"/>
        <end position="23"/>
    </location>
</feature>
<dbReference type="InterPro" id="IPR017853">
    <property type="entry name" value="GH"/>
</dbReference>
<dbReference type="AlphaFoldDB" id="A0A6C2UPR6"/>
<sequence length="381" mass="42307">MRGIRGIALGLNALLIGSVTAFGATTKTVKFDTRNAGESKAVTNWGEDATWVNYYNAKKSAEYAGSEIDFVRIGFYLHEPYNEDGSLSAGQIEMLDSALKFADMIDAKIPIMLSPNNEKGILDWYKKSNGSARIDRWYNVMLKSKEYVEARGHKVVAVEAFKEPDWKKWNMGGQDDLDELLELCEDWGVERVGPSTLSTGQAEQWYEEIDSNLDAGSTHTLGGTMEQHIDFIDTVKDDKKSFMNPEVHALVEVIVGAEEGIDSACWWDQINKGRATFMRACQGSRLAYVVVENNWSAACVYRGPDGVLYGFASTNERDNGIATSYKFVCANADVSYCLDGDAGKGAFRKKGEPFLVHAKIKGKGKESITRWFTIIPKNTSK</sequence>
<name>A0A6C2UPR6_9BACT</name>
<dbReference type="RefSeq" id="WP_136063598.1">
    <property type="nucleotide sequence ID" value="NZ_CAAHFH010000002.1"/>
</dbReference>
<evidence type="ECO:0008006" key="4">
    <source>
        <dbReference type="Google" id="ProtNLM"/>
    </source>
</evidence>
<keyword evidence="3" id="KW-1185">Reference proteome</keyword>
<evidence type="ECO:0000313" key="3">
    <source>
        <dbReference type="Proteomes" id="UP000346198"/>
    </source>
</evidence>
<dbReference type="EMBL" id="CAAHFH010000002">
    <property type="protein sequence ID" value="VGO22198.1"/>
    <property type="molecule type" value="Genomic_DNA"/>
</dbReference>
<feature type="chain" id="PRO_5025421429" description="Glycoside hydrolase family 5 domain-containing protein" evidence="1">
    <location>
        <begin position="24"/>
        <end position="381"/>
    </location>
</feature>
<evidence type="ECO:0000313" key="2">
    <source>
        <dbReference type="EMBL" id="VGO22198.1"/>
    </source>
</evidence>
<organism evidence="2 3">
    <name type="scientific">Pontiella sulfatireligans</name>
    <dbReference type="NCBI Taxonomy" id="2750658"/>
    <lineage>
        <taxon>Bacteria</taxon>
        <taxon>Pseudomonadati</taxon>
        <taxon>Kiritimatiellota</taxon>
        <taxon>Kiritimatiellia</taxon>
        <taxon>Kiritimatiellales</taxon>
        <taxon>Pontiellaceae</taxon>
        <taxon>Pontiella</taxon>
    </lineage>
</organism>
<keyword evidence="1" id="KW-0732">Signal</keyword>
<proteinExistence type="predicted"/>
<dbReference type="SUPFAM" id="SSF51445">
    <property type="entry name" value="(Trans)glycosidases"/>
    <property type="match status" value="1"/>
</dbReference>